<proteinExistence type="predicted"/>
<evidence type="ECO:0000256" key="1">
    <source>
        <dbReference type="SAM" id="Phobius"/>
    </source>
</evidence>
<dbReference type="OrthoDB" id="3540210at2759"/>
<keyword evidence="3" id="KW-1185">Reference proteome</keyword>
<feature type="transmembrane region" description="Helical" evidence="1">
    <location>
        <begin position="36"/>
        <end position="55"/>
    </location>
</feature>
<organism evidence="2 3">
    <name type="scientific">Dothidotthia symphoricarpi CBS 119687</name>
    <dbReference type="NCBI Taxonomy" id="1392245"/>
    <lineage>
        <taxon>Eukaryota</taxon>
        <taxon>Fungi</taxon>
        <taxon>Dikarya</taxon>
        <taxon>Ascomycota</taxon>
        <taxon>Pezizomycotina</taxon>
        <taxon>Dothideomycetes</taxon>
        <taxon>Pleosporomycetidae</taxon>
        <taxon>Pleosporales</taxon>
        <taxon>Dothidotthiaceae</taxon>
        <taxon>Dothidotthia</taxon>
    </lineage>
</organism>
<name>A0A6A6A7Q2_9PLEO</name>
<protein>
    <submittedName>
        <fullName evidence="2">Uncharacterized protein</fullName>
    </submittedName>
</protein>
<feature type="transmembrane region" description="Helical" evidence="1">
    <location>
        <begin position="551"/>
        <end position="584"/>
    </location>
</feature>
<keyword evidence="1" id="KW-0472">Membrane</keyword>
<dbReference type="GeneID" id="54411067"/>
<evidence type="ECO:0000313" key="2">
    <source>
        <dbReference type="EMBL" id="KAF2127586.1"/>
    </source>
</evidence>
<dbReference type="EMBL" id="ML977510">
    <property type="protein sequence ID" value="KAF2127586.1"/>
    <property type="molecule type" value="Genomic_DNA"/>
</dbReference>
<dbReference type="Proteomes" id="UP000799771">
    <property type="component" value="Unassembled WGS sequence"/>
</dbReference>
<keyword evidence="1" id="KW-0812">Transmembrane</keyword>
<keyword evidence="1" id="KW-1133">Transmembrane helix</keyword>
<evidence type="ECO:0000313" key="3">
    <source>
        <dbReference type="Proteomes" id="UP000799771"/>
    </source>
</evidence>
<reference evidence="2" key="1">
    <citation type="journal article" date="2020" name="Stud. Mycol.">
        <title>101 Dothideomycetes genomes: a test case for predicting lifestyles and emergence of pathogens.</title>
        <authorList>
            <person name="Haridas S."/>
            <person name="Albert R."/>
            <person name="Binder M."/>
            <person name="Bloem J."/>
            <person name="Labutti K."/>
            <person name="Salamov A."/>
            <person name="Andreopoulos B."/>
            <person name="Baker S."/>
            <person name="Barry K."/>
            <person name="Bills G."/>
            <person name="Bluhm B."/>
            <person name="Cannon C."/>
            <person name="Castanera R."/>
            <person name="Culley D."/>
            <person name="Daum C."/>
            <person name="Ezra D."/>
            <person name="Gonzalez J."/>
            <person name="Henrissat B."/>
            <person name="Kuo A."/>
            <person name="Liang C."/>
            <person name="Lipzen A."/>
            <person name="Lutzoni F."/>
            <person name="Magnuson J."/>
            <person name="Mondo S."/>
            <person name="Nolan M."/>
            <person name="Ohm R."/>
            <person name="Pangilinan J."/>
            <person name="Park H.-J."/>
            <person name="Ramirez L."/>
            <person name="Alfaro M."/>
            <person name="Sun H."/>
            <person name="Tritt A."/>
            <person name="Yoshinaga Y."/>
            <person name="Zwiers L.-H."/>
            <person name="Turgeon B."/>
            <person name="Goodwin S."/>
            <person name="Spatafora J."/>
            <person name="Crous P."/>
            <person name="Grigoriev I."/>
        </authorList>
    </citation>
    <scope>NUCLEOTIDE SEQUENCE</scope>
    <source>
        <strain evidence="2">CBS 119687</strain>
    </source>
</reference>
<sequence>MSETTSFDEDIYTGVWINRSYGTLQGSTLTLDRQRGSILIAFLALFVGATGRSFWKIVRYWIHVAVSTEARSDGVYHQRQALLRNSQLAQDAAINFFLAHLVWRSRVEHAGRKLLPVALAAFVVSGAFSLAGIFSSKVVANAANEVLLSGSNCGNMTHTQVSDTGAAANIWTEYFSSLNQKASEYLTYAHKCYQNQTGSVSKDCGIYVKASLPYTKDASAGCPFDAEMCTLPQGNLILDSGYLDSYKDFGLNSGPQFLFRLKRHCAPLETDGYSEAFTDQSDPPLQWMRYYYGTSLGGLQPYTYRIRTNVTEPTIDVDALFSEADYKITSPNSFSPISQLNKTNTVVQLMFLESTDVKYYAEVTDPWFLADSPKQVPAWLDLKLELANNTYFATNRSAGVLACASTTEYCNPNLPSGRRCFNHGYDHGFWNEVWPNADDRAFVNGLLNYFGFLYGNTIYTPNGYYDIRGLPSLLTRFTLNGPMQPATIPSNRWQEETEFIFQTNLAAAQARVVEYANGKQSKTLESVVTYCGNGTECTRLCHSQKIKSPGYYSFSVLSLSLVLIIGTLIVLVGTFIEAIIDLASKIPRLSRDRKLTYARAEWQVNSTLQLQRLAHEGIGLGTWSRGAESVPVTQRGELLAALDIKDADHPCLAVDRELEPAYTSSRVTTVKEDEIATPQPYQAVFGANTKPRYKRLPSADQS</sequence>
<dbReference type="RefSeq" id="XP_033521975.1">
    <property type="nucleotide sequence ID" value="XM_033670635.1"/>
</dbReference>
<feature type="transmembrane region" description="Helical" evidence="1">
    <location>
        <begin position="114"/>
        <end position="134"/>
    </location>
</feature>
<dbReference type="AlphaFoldDB" id="A0A6A6A7Q2"/>
<accession>A0A6A6A7Q2</accession>
<gene>
    <name evidence="2" type="ORF">P153DRAFT_387328</name>
</gene>